<dbReference type="InParanoid" id="A0A1M6HZQ6"/>
<organism evidence="1 2">
    <name type="scientific">Rubritalea squalenifaciens DSM 18772</name>
    <dbReference type="NCBI Taxonomy" id="1123071"/>
    <lineage>
        <taxon>Bacteria</taxon>
        <taxon>Pseudomonadati</taxon>
        <taxon>Verrucomicrobiota</taxon>
        <taxon>Verrucomicrobiia</taxon>
        <taxon>Verrucomicrobiales</taxon>
        <taxon>Rubritaleaceae</taxon>
        <taxon>Rubritalea</taxon>
    </lineage>
</organism>
<reference evidence="1 2" key="1">
    <citation type="submission" date="2016-11" db="EMBL/GenBank/DDBJ databases">
        <authorList>
            <person name="Jaros S."/>
            <person name="Januszkiewicz K."/>
            <person name="Wedrychowicz H."/>
        </authorList>
    </citation>
    <scope>NUCLEOTIDE SEQUENCE [LARGE SCALE GENOMIC DNA]</scope>
    <source>
        <strain evidence="1 2">DSM 18772</strain>
    </source>
</reference>
<dbReference type="AlphaFoldDB" id="A0A1M6HZQ6"/>
<dbReference type="EMBL" id="FQYR01000003">
    <property type="protein sequence ID" value="SHJ27650.1"/>
    <property type="molecule type" value="Genomic_DNA"/>
</dbReference>
<accession>A0A1M6HZQ6</accession>
<proteinExistence type="predicted"/>
<name>A0A1M6HZQ6_9BACT</name>
<evidence type="ECO:0000313" key="1">
    <source>
        <dbReference type="EMBL" id="SHJ27650.1"/>
    </source>
</evidence>
<evidence type="ECO:0000313" key="2">
    <source>
        <dbReference type="Proteomes" id="UP000184510"/>
    </source>
</evidence>
<sequence>MPEMKIIMIRHLGLFNFLIYGLKTSEPFILGGFWKIPLDSNARAT</sequence>
<dbReference type="STRING" id="1123071.SAMN02745181_1631"/>
<gene>
    <name evidence="1" type="ORF">SAMN02745181_1631</name>
</gene>
<keyword evidence="2" id="KW-1185">Reference proteome</keyword>
<dbReference type="Proteomes" id="UP000184510">
    <property type="component" value="Unassembled WGS sequence"/>
</dbReference>
<protein>
    <submittedName>
        <fullName evidence="1">Uncharacterized protein</fullName>
    </submittedName>
</protein>